<dbReference type="GeneID" id="80801498"/>
<keyword evidence="3" id="KW-0227">DNA damage</keyword>
<keyword evidence="2 8" id="KW-0645">Protease</keyword>
<evidence type="ECO:0000256" key="5">
    <source>
        <dbReference type="ARBA" id="ARBA00023124"/>
    </source>
</evidence>
<dbReference type="EMBL" id="PDEA01000001">
    <property type="protein sequence ID" value="PEH89366.1"/>
    <property type="molecule type" value="Genomic_DNA"/>
</dbReference>
<keyword evidence="10" id="KW-1185">Reference proteome</keyword>
<dbReference type="InterPro" id="IPR036590">
    <property type="entry name" value="SRAP-like"/>
</dbReference>
<dbReference type="Gene3D" id="3.90.1680.10">
    <property type="entry name" value="SOS response associated peptidase-like"/>
    <property type="match status" value="1"/>
</dbReference>
<dbReference type="InterPro" id="IPR003738">
    <property type="entry name" value="SRAP"/>
</dbReference>
<dbReference type="GO" id="GO:0106300">
    <property type="term" value="P:protein-DNA covalent cross-linking repair"/>
    <property type="evidence" value="ECO:0007669"/>
    <property type="project" value="InterPro"/>
</dbReference>
<comment type="similarity">
    <text evidence="1 8">Belongs to the SOS response-associated peptidase family.</text>
</comment>
<dbReference type="Pfam" id="PF02586">
    <property type="entry name" value="SRAP"/>
    <property type="match status" value="1"/>
</dbReference>
<reference evidence="10" key="1">
    <citation type="submission" date="2017-09" db="EMBL/GenBank/DDBJ databases">
        <title>FDA dAtabase for Regulatory Grade micrObial Sequences (FDA-ARGOS): Supporting development and validation of Infectious Disease Dx tests.</title>
        <authorList>
            <person name="Minogue T."/>
            <person name="Wolcott M."/>
            <person name="Wasieloski L."/>
            <person name="Aguilar W."/>
            <person name="Moore D."/>
            <person name="Tallon L."/>
            <person name="Sadzewicz L."/>
            <person name="Ott S."/>
            <person name="Zhao X."/>
            <person name="Nagaraj S."/>
            <person name="Vavikolanu K."/>
            <person name="Aluvathingal J."/>
            <person name="Nadendla S."/>
            <person name="Sichtig H."/>
        </authorList>
    </citation>
    <scope>NUCLEOTIDE SEQUENCE [LARGE SCALE GENOMIC DNA]</scope>
    <source>
        <strain evidence="10">FDAARGOS_394</strain>
    </source>
</reference>
<proteinExistence type="inferred from homology"/>
<dbReference type="OrthoDB" id="6192129at2"/>
<dbReference type="EC" id="3.4.-.-" evidence="8"/>
<protein>
    <recommendedName>
        <fullName evidence="8">Abasic site processing protein</fullName>
        <ecNumber evidence="8">3.4.-.-</ecNumber>
    </recommendedName>
</protein>
<name>A0A2A7UVY6_COMTR</name>
<dbReference type="Proteomes" id="UP000220246">
    <property type="component" value="Unassembled WGS sequence"/>
</dbReference>
<dbReference type="GO" id="GO:0006508">
    <property type="term" value="P:proteolysis"/>
    <property type="evidence" value="ECO:0007669"/>
    <property type="project" value="UniProtKB-KW"/>
</dbReference>
<dbReference type="GO" id="GO:0008233">
    <property type="term" value="F:peptidase activity"/>
    <property type="evidence" value="ECO:0007669"/>
    <property type="project" value="UniProtKB-KW"/>
</dbReference>
<accession>A0A2A7UVY6</accession>
<evidence type="ECO:0000256" key="8">
    <source>
        <dbReference type="RuleBase" id="RU364100"/>
    </source>
</evidence>
<keyword evidence="5" id="KW-0190">Covalent protein-DNA linkage</keyword>
<evidence type="ECO:0000256" key="2">
    <source>
        <dbReference type="ARBA" id="ARBA00022670"/>
    </source>
</evidence>
<dbReference type="STRING" id="1219032.GCA_001515545_01125"/>
<organism evidence="9 10">
    <name type="scientific">Comamonas terrigena</name>
    <dbReference type="NCBI Taxonomy" id="32013"/>
    <lineage>
        <taxon>Bacteria</taxon>
        <taxon>Pseudomonadati</taxon>
        <taxon>Pseudomonadota</taxon>
        <taxon>Betaproteobacteria</taxon>
        <taxon>Burkholderiales</taxon>
        <taxon>Comamonadaceae</taxon>
        <taxon>Comamonas</taxon>
    </lineage>
</organism>
<dbReference type="PANTHER" id="PTHR13604:SF0">
    <property type="entry name" value="ABASIC SITE PROCESSING PROTEIN HMCES"/>
    <property type="match status" value="1"/>
</dbReference>
<dbReference type="AlphaFoldDB" id="A0A2A7UVY6"/>
<evidence type="ECO:0000256" key="7">
    <source>
        <dbReference type="ARBA" id="ARBA00023239"/>
    </source>
</evidence>
<keyword evidence="7" id="KW-0456">Lyase</keyword>
<evidence type="ECO:0000256" key="1">
    <source>
        <dbReference type="ARBA" id="ARBA00008136"/>
    </source>
</evidence>
<keyword evidence="6" id="KW-0238">DNA-binding</keyword>
<evidence type="ECO:0000313" key="10">
    <source>
        <dbReference type="Proteomes" id="UP000220246"/>
    </source>
</evidence>
<evidence type="ECO:0000313" key="9">
    <source>
        <dbReference type="EMBL" id="PEH89366.1"/>
    </source>
</evidence>
<dbReference type="GO" id="GO:0003697">
    <property type="term" value="F:single-stranded DNA binding"/>
    <property type="evidence" value="ECO:0007669"/>
    <property type="project" value="InterPro"/>
</dbReference>
<evidence type="ECO:0000256" key="4">
    <source>
        <dbReference type="ARBA" id="ARBA00022801"/>
    </source>
</evidence>
<dbReference type="SUPFAM" id="SSF143081">
    <property type="entry name" value="BB1717-like"/>
    <property type="match status" value="1"/>
</dbReference>
<keyword evidence="4 8" id="KW-0378">Hydrolase</keyword>
<dbReference type="PANTHER" id="PTHR13604">
    <property type="entry name" value="DC12-RELATED"/>
    <property type="match status" value="1"/>
</dbReference>
<evidence type="ECO:0000256" key="3">
    <source>
        <dbReference type="ARBA" id="ARBA00022763"/>
    </source>
</evidence>
<dbReference type="RefSeq" id="WP_066534289.1">
    <property type="nucleotide sequence ID" value="NZ_PDEA01000001.1"/>
</dbReference>
<gene>
    <name evidence="9" type="ORF">CRM82_12830</name>
</gene>
<sequence>MSSQYENLPQPGDYAAFFKVSPAEVPAERLVRANRLSGMVRAVAQPVSSDATVADVVSVAGGAAEAAPLPKSTVAVASDAVPAAKPKAPPVQREWVPAQFGFVAHWVKSASDARLRAPKQLVARNDTVSTVQAYRDAWLAGQRCIIPMQAFFEDDLRSGKPVSTRISRVDGEPMGVAGVWSRWQDPDSGAELISYAILTVNANSHALMHRYQHPGSEKRMPAILNEGSYDAWLTARQDKAREFLRAYPSNWLTANPVERKQDKKPKGWLG</sequence>
<evidence type="ECO:0000256" key="6">
    <source>
        <dbReference type="ARBA" id="ARBA00023125"/>
    </source>
</evidence>
<comment type="caution">
    <text evidence="9">The sequence shown here is derived from an EMBL/GenBank/DDBJ whole genome shotgun (WGS) entry which is preliminary data.</text>
</comment>
<dbReference type="GO" id="GO:0016829">
    <property type="term" value="F:lyase activity"/>
    <property type="evidence" value="ECO:0007669"/>
    <property type="project" value="UniProtKB-KW"/>
</dbReference>